<dbReference type="Gene3D" id="3.40.50.2000">
    <property type="entry name" value="Glycogen Phosphorylase B"/>
    <property type="match status" value="2"/>
</dbReference>
<dbReference type="GO" id="GO:0003825">
    <property type="term" value="F:alpha,alpha-trehalose-phosphate synthase (UDP-forming) activity"/>
    <property type="evidence" value="ECO:0007669"/>
    <property type="project" value="TreeGrafter"/>
</dbReference>
<dbReference type="SUPFAM" id="SSF53756">
    <property type="entry name" value="UDP-Glycosyltransferase/glycogen phosphorylase"/>
    <property type="match status" value="1"/>
</dbReference>
<dbReference type="CDD" id="cd03788">
    <property type="entry name" value="GT20_TPS"/>
    <property type="match status" value="1"/>
</dbReference>
<reference evidence="2 3" key="1">
    <citation type="submission" date="2020-12" db="EMBL/GenBank/DDBJ databases">
        <title>FDA dAtabase for Regulatory Grade micrObial Sequences (FDA-ARGOS): Supporting development and validation of Infectious Disease Dx tests.</title>
        <authorList>
            <person name="Sproer C."/>
            <person name="Gronow S."/>
            <person name="Severitt S."/>
            <person name="Schroder I."/>
            <person name="Tallon L."/>
            <person name="Sadzewicz L."/>
            <person name="Zhao X."/>
            <person name="Boylan J."/>
            <person name="Ott S."/>
            <person name="Bowen H."/>
            <person name="Vavikolanu K."/>
            <person name="Mehta A."/>
            <person name="Aluvathingal J."/>
            <person name="Nadendla S."/>
            <person name="Lowell S."/>
            <person name="Myers T."/>
            <person name="Yan Y."/>
            <person name="Sichtig H."/>
        </authorList>
    </citation>
    <scope>NUCLEOTIDE SEQUENCE [LARGE SCALE GENOMIC DNA]</scope>
    <source>
        <strain evidence="2 3">FDAARGOS_990</strain>
    </source>
</reference>
<dbReference type="PANTHER" id="PTHR10788:SF106">
    <property type="entry name" value="BCDNA.GH08860"/>
    <property type="match status" value="1"/>
</dbReference>
<comment type="similarity">
    <text evidence="1">Belongs to the glycosyltransferase 20 family.</text>
</comment>
<dbReference type="Pfam" id="PF00982">
    <property type="entry name" value="Glyco_transf_20"/>
    <property type="match status" value="1"/>
</dbReference>
<gene>
    <name evidence="2" type="ORF">I6H47_05815</name>
</gene>
<proteinExistence type="inferred from homology"/>
<sequence>MNTHPYVVVANRLPCERAADAWRASPGGVVTALTPVTEHSRGAWVGWAGGETAEEPRTHHGMPLIPVALGSAEIDAYYEGFANATLWPLYHTNVSTPQFRRSWWEAYVAVNRRFAEVTAEVCAPDATVWIHDYHLQLVPRLLRELRPDVRIGFFSHIPFPSVDLFAQLPWRTEILEGILGADVIGFQRRRDVRNFEAACAALLGPASTASATVIDAYPVSVDVGHIRDIAGSGQAQAEATRIRADLGEPETLLLGIDRLDHTKGILERLLALEELFDNGTLDPRTTRMVQVAVPSRERIPAYRQLREDIERTVGRINGKFAGLAGTTIHYLHRDYAFESVIAWYLAADVLLATSMRDGMNLVAKEYVTARAGRGGALVLSEFAGAADELTDALIVNPHDREAMVQAIAEAVAMDAGAARARIDAMAEVVADHDVYAWANRFTGDLAEVAAEDPADAAVAAAPAPSAASPAAAAAPAQWMI</sequence>
<dbReference type="InterPro" id="IPR001830">
    <property type="entry name" value="Glyco_trans_20"/>
</dbReference>
<dbReference type="PANTHER" id="PTHR10788">
    <property type="entry name" value="TREHALOSE-6-PHOSPHATE SYNTHASE"/>
    <property type="match status" value="1"/>
</dbReference>
<dbReference type="EMBL" id="CP065989">
    <property type="protein sequence ID" value="QQB15456.1"/>
    <property type="molecule type" value="Genomic_DNA"/>
</dbReference>
<dbReference type="RefSeq" id="WP_198500444.1">
    <property type="nucleotide sequence ID" value="NZ_CP065989.1"/>
</dbReference>
<protein>
    <submittedName>
        <fullName evidence="2">Trehalose-6-phosphate synthase</fullName>
    </submittedName>
</protein>
<evidence type="ECO:0000256" key="1">
    <source>
        <dbReference type="ARBA" id="ARBA00008799"/>
    </source>
</evidence>
<dbReference type="AlphaFoldDB" id="A0A7T4DKI0"/>
<dbReference type="Proteomes" id="UP000595374">
    <property type="component" value="Chromosome"/>
</dbReference>
<dbReference type="GO" id="GO:0005992">
    <property type="term" value="P:trehalose biosynthetic process"/>
    <property type="evidence" value="ECO:0007669"/>
    <property type="project" value="InterPro"/>
</dbReference>
<evidence type="ECO:0000313" key="3">
    <source>
        <dbReference type="Proteomes" id="UP000595374"/>
    </source>
</evidence>
<name>A0A7T4DKI0_9MICO</name>
<evidence type="ECO:0000313" key="2">
    <source>
        <dbReference type="EMBL" id="QQB15456.1"/>
    </source>
</evidence>
<organism evidence="2 3">
    <name type="scientific">Brevibacterium casei</name>
    <dbReference type="NCBI Taxonomy" id="33889"/>
    <lineage>
        <taxon>Bacteria</taxon>
        <taxon>Bacillati</taxon>
        <taxon>Actinomycetota</taxon>
        <taxon>Actinomycetes</taxon>
        <taxon>Micrococcales</taxon>
        <taxon>Brevibacteriaceae</taxon>
        <taxon>Brevibacterium</taxon>
    </lineage>
</organism>
<accession>A0A7T4DKI0</accession>